<dbReference type="RefSeq" id="WP_072889143.1">
    <property type="nucleotide sequence ID" value="NZ_FRAE01000038.1"/>
</dbReference>
<accession>A0A1M6Q5F4</accession>
<organism evidence="1 2">
    <name type="scientific">Tepidibacter formicigenes DSM 15518</name>
    <dbReference type="NCBI Taxonomy" id="1123349"/>
    <lineage>
        <taxon>Bacteria</taxon>
        <taxon>Bacillati</taxon>
        <taxon>Bacillota</taxon>
        <taxon>Clostridia</taxon>
        <taxon>Peptostreptococcales</taxon>
        <taxon>Peptostreptococcaceae</taxon>
        <taxon>Tepidibacter</taxon>
    </lineage>
</organism>
<dbReference type="EMBL" id="FRAE01000038">
    <property type="protein sequence ID" value="SHK15452.1"/>
    <property type="molecule type" value="Genomic_DNA"/>
</dbReference>
<evidence type="ECO:0000313" key="1">
    <source>
        <dbReference type="EMBL" id="SHK15452.1"/>
    </source>
</evidence>
<dbReference type="Proteomes" id="UP000242497">
    <property type="component" value="Unassembled WGS sequence"/>
</dbReference>
<proteinExistence type="predicted"/>
<evidence type="ECO:0000313" key="2">
    <source>
        <dbReference type="Proteomes" id="UP000242497"/>
    </source>
</evidence>
<dbReference type="AlphaFoldDB" id="A0A1M6Q5F4"/>
<gene>
    <name evidence="1" type="ORF">SAMN02744037_01745</name>
</gene>
<sequence length="93" mass="11168">MSKIEKAIIKNEIDAEELMDYFRFRAEAKGEEFDLTIEDIEEYIENIKSKYMKIIKLKQNDDEKSTQSTERLTPDQIRNRKILLANQRKNRNV</sequence>
<keyword evidence="2" id="KW-1185">Reference proteome</keyword>
<name>A0A1M6Q5F4_9FIRM</name>
<protein>
    <submittedName>
        <fullName evidence="1">Uncharacterized protein</fullName>
    </submittedName>
</protein>
<reference evidence="2" key="1">
    <citation type="submission" date="2016-11" db="EMBL/GenBank/DDBJ databases">
        <authorList>
            <person name="Varghese N."/>
            <person name="Submissions S."/>
        </authorList>
    </citation>
    <scope>NUCLEOTIDE SEQUENCE [LARGE SCALE GENOMIC DNA]</scope>
    <source>
        <strain evidence="2">DSM 15518</strain>
    </source>
</reference>